<dbReference type="GO" id="GO:0008252">
    <property type="term" value="F:nucleotidase activity"/>
    <property type="evidence" value="ECO:0007669"/>
    <property type="project" value="TreeGrafter"/>
</dbReference>
<dbReference type="InterPro" id="IPR019775">
    <property type="entry name" value="WD40_repeat_CS"/>
</dbReference>
<feature type="coiled-coil region" evidence="4">
    <location>
        <begin position="3"/>
        <end position="37"/>
    </location>
</feature>
<evidence type="ECO:0000256" key="2">
    <source>
        <dbReference type="ARBA" id="ARBA00022737"/>
    </source>
</evidence>
<evidence type="ECO:0000256" key="3">
    <source>
        <dbReference type="PROSITE-ProRule" id="PRU00221"/>
    </source>
</evidence>
<dbReference type="Gene3D" id="2.130.10.10">
    <property type="entry name" value="YVTN repeat-like/Quinoprotein amine dehydrogenase"/>
    <property type="match status" value="1"/>
</dbReference>
<keyword evidence="1 3" id="KW-0853">WD repeat</keyword>
<dbReference type="InterPro" id="IPR001680">
    <property type="entry name" value="WD40_rpt"/>
</dbReference>
<dbReference type="SMART" id="SM00320">
    <property type="entry name" value="WD40"/>
    <property type="match status" value="4"/>
</dbReference>
<dbReference type="SUPFAM" id="SSF81383">
    <property type="entry name" value="F-box domain"/>
    <property type="match status" value="1"/>
</dbReference>
<dbReference type="Gene3D" id="1.20.1280.50">
    <property type="match status" value="1"/>
</dbReference>
<feature type="repeat" description="WD" evidence="3">
    <location>
        <begin position="220"/>
        <end position="259"/>
    </location>
</feature>
<accession>A0A9P6NDT3</accession>
<dbReference type="InterPro" id="IPR036322">
    <property type="entry name" value="WD40_repeat_dom_sf"/>
</dbReference>
<dbReference type="EMBL" id="MU167367">
    <property type="protein sequence ID" value="KAG0141905.1"/>
    <property type="molecule type" value="Genomic_DNA"/>
</dbReference>
<sequence>MSIHLLQAELKAAKDELWESRTELERVKNDNRALRNQLVGGYCFCFLVPAPGGGQPGSLGAQFLVALKGDEEDEIRDTFRSMPSAARLRLSVFGEISLYMLLDASLPGDLAALRAFLAKIERTKRDIIGTLPEALAVKCFMRMDLRSILTCRLVRPFSNRVISECGTELWRQLCYSLTSLDDERPSPASDDAFGWFELYKGLYYREENWRRGLAQRVVVLKGHTGSIGAIKLRGSTLVTGSLDGTLRIWNVRACACLKVVKMPAPVSSVDFHGQYGPAGVVAAGGNDVGRVFLISMNGVLLSTLSGHNKGIRTLAMNGNYLISGGYDKALVVWNWREGTRIVKFGQQTNPCAAISLFGSRFSSVQVDGVIRCFDIEAREIVSQHKVQGGGGNEMFQWFVAEARRVMIATKTKIYELEYKLSSGDSCAVDLGSPPHLVSVTPIVHELNSGTLDVLKRRFAAAPRFATRLGENMRIFVGHLPALSEGKVAVEDGEGARDDCLQPIEGAWLDGTYCVSTRNPTCMSLSSDQLVVGCSDGVLYAIDFCGRTYRAPEEEVES</sequence>
<dbReference type="InterPro" id="IPR015943">
    <property type="entry name" value="WD40/YVTN_repeat-like_dom_sf"/>
</dbReference>
<dbReference type="PANTHER" id="PTHR47438">
    <property type="entry name" value="PHOSPHATE METABOLISM PROTEIN 8-RELATED"/>
    <property type="match status" value="1"/>
</dbReference>
<dbReference type="PANTHER" id="PTHR47438:SF1">
    <property type="entry name" value="PHOSPHATE METABOLISM PROTEIN 8-RELATED"/>
    <property type="match status" value="1"/>
</dbReference>
<protein>
    <submittedName>
        <fullName evidence="5">Uncharacterized protein</fullName>
    </submittedName>
</protein>
<feature type="repeat" description="WD" evidence="3">
    <location>
        <begin position="304"/>
        <end position="343"/>
    </location>
</feature>
<name>A0A9P6NDT3_9BASI</name>
<keyword evidence="4" id="KW-0175">Coiled coil</keyword>
<organism evidence="5 6">
    <name type="scientific">Cronartium quercuum f. sp. fusiforme G11</name>
    <dbReference type="NCBI Taxonomy" id="708437"/>
    <lineage>
        <taxon>Eukaryota</taxon>
        <taxon>Fungi</taxon>
        <taxon>Dikarya</taxon>
        <taxon>Basidiomycota</taxon>
        <taxon>Pucciniomycotina</taxon>
        <taxon>Pucciniomycetes</taxon>
        <taxon>Pucciniales</taxon>
        <taxon>Coleosporiaceae</taxon>
        <taxon>Cronartium</taxon>
    </lineage>
</organism>
<dbReference type="InterPro" id="IPR052791">
    <property type="entry name" value="SSM1_domain"/>
</dbReference>
<evidence type="ECO:0000313" key="5">
    <source>
        <dbReference type="EMBL" id="KAG0141905.1"/>
    </source>
</evidence>
<proteinExistence type="predicted"/>
<keyword evidence="6" id="KW-1185">Reference proteome</keyword>
<dbReference type="GO" id="GO:0009166">
    <property type="term" value="P:nucleotide catabolic process"/>
    <property type="evidence" value="ECO:0007669"/>
    <property type="project" value="TreeGrafter"/>
</dbReference>
<gene>
    <name evidence="5" type="ORF">CROQUDRAFT_51066</name>
</gene>
<dbReference type="SUPFAM" id="SSF50978">
    <property type="entry name" value="WD40 repeat-like"/>
    <property type="match status" value="1"/>
</dbReference>
<reference evidence="5" key="1">
    <citation type="submission" date="2013-11" db="EMBL/GenBank/DDBJ databases">
        <title>Genome sequence of the fusiform rust pathogen reveals effectors for host alternation and coevolution with pine.</title>
        <authorList>
            <consortium name="DOE Joint Genome Institute"/>
            <person name="Smith K."/>
            <person name="Pendleton A."/>
            <person name="Kubisiak T."/>
            <person name="Anderson C."/>
            <person name="Salamov A."/>
            <person name="Aerts A."/>
            <person name="Riley R."/>
            <person name="Clum A."/>
            <person name="Lindquist E."/>
            <person name="Ence D."/>
            <person name="Campbell M."/>
            <person name="Kronenberg Z."/>
            <person name="Feau N."/>
            <person name="Dhillon B."/>
            <person name="Hamelin R."/>
            <person name="Burleigh J."/>
            <person name="Smith J."/>
            <person name="Yandell M."/>
            <person name="Nelson C."/>
            <person name="Grigoriev I."/>
            <person name="Davis J."/>
        </authorList>
    </citation>
    <scope>NUCLEOTIDE SEQUENCE</scope>
    <source>
        <strain evidence="5">G11</strain>
    </source>
</reference>
<dbReference type="InterPro" id="IPR036047">
    <property type="entry name" value="F-box-like_dom_sf"/>
</dbReference>
<evidence type="ECO:0000256" key="1">
    <source>
        <dbReference type="ARBA" id="ARBA00022574"/>
    </source>
</evidence>
<dbReference type="Pfam" id="PF00400">
    <property type="entry name" value="WD40"/>
    <property type="match status" value="2"/>
</dbReference>
<dbReference type="PROSITE" id="PS50294">
    <property type="entry name" value="WD_REPEATS_REGION"/>
    <property type="match status" value="2"/>
</dbReference>
<dbReference type="OrthoDB" id="1065058at2759"/>
<dbReference type="PROSITE" id="PS50082">
    <property type="entry name" value="WD_REPEATS_2"/>
    <property type="match status" value="2"/>
</dbReference>
<comment type="caution">
    <text evidence="5">The sequence shown here is derived from an EMBL/GenBank/DDBJ whole genome shotgun (WGS) entry which is preliminary data.</text>
</comment>
<evidence type="ECO:0000313" key="6">
    <source>
        <dbReference type="Proteomes" id="UP000886653"/>
    </source>
</evidence>
<dbReference type="GO" id="GO:0006206">
    <property type="term" value="P:pyrimidine nucleobase metabolic process"/>
    <property type="evidence" value="ECO:0007669"/>
    <property type="project" value="TreeGrafter"/>
</dbReference>
<dbReference type="AlphaFoldDB" id="A0A9P6NDT3"/>
<keyword evidence="2" id="KW-0677">Repeat</keyword>
<evidence type="ECO:0000256" key="4">
    <source>
        <dbReference type="SAM" id="Coils"/>
    </source>
</evidence>
<dbReference type="PROSITE" id="PS00678">
    <property type="entry name" value="WD_REPEATS_1"/>
    <property type="match status" value="1"/>
</dbReference>
<dbReference type="Proteomes" id="UP000886653">
    <property type="component" value="Unassembled WGS sequence"/>
</dbReference>